<evidence type="ECO:0000313" key="1">
    <source>
        <dbReference type="EMBL" id="KTD22477.1"/>
    </source>
</evidence>
<reference evidence="1 2" key="1">
    <citation type="submission" date="2015-11" db="EMBL/GenBank/DDBJ databases">
        <title>Genomic analysis of 38 Legionella species identifies large and diverse effector repertoires.</title>
        <authorList>
            <person name="Burstein D."/>
            <person name="Amaro F."/>
            <person name="Zusman T."/>
            <person name="Lifshitz Z."/>
            <person name="Cohen O."/>
            <person name="Gilbert J.A."/>
            <person name="Pupko T."/>
            <person name="Shuman H.A."/>
            <person name="Segal G."/>
        </authorList>
    </citation>
    <scope>NUCLEOTIDE SEQUENCE [LARGE SCALE GENOMIC DNA]</scope>
    <source>
        <strain evidence="1 2">Bercovier 4</strain>
    </source>
</reference>
<gene>
    <name evidence="1" type="ORF">Lisr_1498</name>
</gene>
<dbReference type="RefSeq" id="WP_058501850.1">
    <property type="nucleotide sequence ID" value="NZ_CAAAJA010000027.1"/>
</dbReference>
<organism evidence="1 2">
    <name type="scientific">Legionella israelensis</name>
    <dbReference type="NCBI Taxonomy" id="454"/>
    <lineage>
        <taxon>Bacteria</taxon>
        <taxon>Pseudomonadati</taxon>
        <taxon>Pseudomonadota</taxon>
        <taxon>Gammaproteobacteria</taxon>
        <taxon>Legionellales</taxon>
        <taxon>Legionellaceae</taxon>
        <taxon>Legionella</taxon>
    </lineage>
</organism>
<keyword evidence="2" id="KW-1185">Reference proteome</keyword>
<protein>
    <submittedName>
        <fullName evidence="1">Uncharacterized protein</fullName>
    </submittedName>
</protein>
<sequence>MKIVNTLFIKKQLRQLYQGFSAELKEAASEVLLECEVAIRMGDYQTACYHAQTLFKLAGKDSKEAKTLFHGLMFAEDVVTRDSFVLIHKESPYFESLKKLAADLNFSIKEHSFPYGYWTKDYVVSTGNDVLTPAKKSKDHYFTETFMRNAKQNDGLYYGKLQLTEHHQAKTSIPSALAWRDESQTLLDTSFVRKTALEGGNLFCAINKKGQRFYLVGENVISETMAYNEVDRTTAIDITIKELGCNPEQLLVIPQWVYHLDLQMAYLGRGQFIIHSFTQTDFNFNLSEDVQSKVAATFQTLADFFEKDIIDKTCQILRDNGFEIKKVFGCLFYLDDYTDLKQLKYVPFCKSSEEHDGVLALMMNGFALDLDDNGRHFIVPRCDQDIFKEQFEIYLAGLGVNVQYVDMLEYYDYDDEFSGMAAGIMSANSVTDVVAFMNGSIRCQTSIVSKNLSPVYHLEQSKHRFFEAAKKLDLITTKTEDHLFLSEMK</sequence>
<comment type="caution">
    <text evidence="1">The sequence shown here is derived from an EMBL/GenBank/DDBJ whole genome shotgun (WGS) entry which is preliminary data.</text>
</comment>
<dbReference type="OrthoDB" id="5654028at2"/>
<accession>A0A0W0VRB6</accession>
<evidence type="ECO:0000313" key="2">
    <source>
        <dbReference type="Proteomes" id="UP000054761"/>
    </source>
</evidence>
<name>A0A0W0VRB6_9GAMM</name>
<dbReference type="PATRIC" id="fig|454.4.peg.1629"/>
<dbReference type="Proteomes" id="UP000054761">
    <property type="component" value="Unassembled WGS sequence"/>
</dbReference>
<dbReference type="STRING" id="454.Lisr_1498"/>
<dbReference type="EMBL" id="LNYH01000086">
    <property type="protein sequence ID" value="KTD22477.1"/>
    <property type="molecule type" value="Genomic_DNA"/>
</dbReference>
<dbReference type="AlphaFoldDB" id="A0A0W0VRB6"/>
<proteinExistence type="predicted"/>